<dbReference type="EMBL" id="JAPTMU010000016">
    <property type="protein sequence ID" value="KAJ4929697.1"/>
    <property type="molecule type" value="Genomic_DNA"/>
</dbReference>
<dbReference type="AlphaFoldDB" id="A0AAD6FDF7"/>
<gene>
    <name evidence="2" type="ORF">JOQ06_018719</name>
</gene>
<comment type="caution">
    <text evidence="2">The sequence shown here is derived from an EMBL/GenBank/DDBJ whole genome shotgun (WGS) entry which is preliminary data.</text>
</comment>
<feature type="non-terminal residue" evidence="2">
    <location>
        <position position="120"/>
    </location>
</feature>
<proteinExistence type="predicted"/>
<evidence type="ECO:0000313" key="2">
    <source>
        <dbReference type="EMBL" id="KAJ4929697.1"/>
    </source>
</evidence>
<accession>A0AAD6FDF7</accession>
<feature type="chain" id="PRO_5042157928" evidence="1">
    <location>
        <begin position="26"/>
        <end position="120"/>
    </location>
</feature>
<name>A0AAD6FDF7_9TELE</name>
<organism evidence="2 3">
    <name type="scientific">Pogonophryne albipinna</name>
    <dbReference type="NCBI Taxonomy" id="1090488"/>
    <lineage>
        <taxon>Eukaryota</taxon>
        <taxon>Metazoa</taxon>
        <taxon>Chordata</taxon>
        <taxon>Craniata</taxon>
        <taxon>Vertebrata</taxon>
        <taxon>Euteleostomi</taxon>
        <taxon>Actinopterygii</taxon>
        <taxon>Neopterygii</taxon>
        <taxon>Teleostei</taxon>
        <taxon>Neoteleostei</taxon>
        <taxon>Acanthomorphata</taxon>
        <taxon>Eupercaria</taxon>
        <taxon>Perciformes</taxon>
        <taxon>Notothenioidei</taxon>
        <taxon>Pogonophryne</taxon>
    </lineage>
</organism>
<evidence type="ECO:0000256" key="1">
    <source>
        <dbReference type="SAM" id="SignalP"/>
    </source>
</evidence>
<sequence length="120" mass="13091">MLSFQLPGMHAAWLLPLALTPSAILQDNLAQADKQTPPSVQRGALMKPIPTIINSKCDTESDQDDKEEKEREHVHVTSATICTCQASGTHTFTATVVICILWATRSTLQKDGGEKSRFNG</sequence>
<protein>
    <submittedName>
        <fullName evidence="2">Uncharacterized protein</fullName>
    </submittedName>
</protein>
<evidence type="ECO:0000313" key="3">
    <source>
        <dbReference type="Proteomes" id="UP001219934"/>
    </source>
</evidence>
<reference evidence="2" key="1">
    <citation type="submission" date="2022-11" db="EMBL/GenBank/DDBJ databases">
        <title>Chromosome-level genome of Pogonophryne albipinna.</title>
        <authorList>
            <person name="Jo E."/>
        </authorList>
    </citation>
    <scope>NUCLEOTIDE SEQUENCE</scope>
    <source>
        <strain evidence="2">SGF0006</strain>
        <tissue evidence="2">Muscle</tissue>
    </source>
</reference>
<keyword evidence="1" id="KW-0732">Signal</keyword>
<dbReference type="Proteomes" id="UP001219934">
    <property type="component" value="Unassembled WGS sequence"/>
</dbReference>
<feature type="signal peptide" evidence="1">
    <location>
        <begin position="1"/>
        <end position="25"/>
    </location>
</feature>
<keyword evidence="3" id="KW-1185">Reference proteome</keyword>